<dbReference type="RefSeq" id="WP_013300340.1">
    <property type="nucleotide sequence ID" value="NC_014414.1"/>
</dbReference>
<organism evidence="1 2">
    <name type="scientific">Parvularcula bermudensis (strain ATCC BAA-594 / HTCC2503 / KCTC 12087)</name>
    <dbReference type="NCBI Taxonomy" id="314260"/>
    <lineage>
        <taxon>Bacteria</taxon>
        <taxon>Pseudomonadati</taxon>
        <taxon>Pseudomonadota</taxon>
        <taxon>Alphaproteobacteria</taxon>
        <taxon>Parvularculales</taxon>
        <taxon>Parvularculaceae</taxon>
        <taxon>Parvularcula</taxon>
    </lineage>
</organism>
<protein>
    <recommendedName>
        <fullName evidence="3">Outer membrane lipoprotein-sorting protein</fullName>
    </recommendedName>
</protein>
<reference evidence="2" key="1">
    <citation type="submission" date="2010-08" db="EMBL/GenBank/DDBJ databases">
        <title>Genome sequence of Parvularcula bermudensis HTCC2503.</title>
        <authorList>
            <person name="Kang D.-M."/>
            <person name="Oh H.-M."/>
            <person name="Cho J.-C."/>
        </authorList>
    </citation>
    <scope>NUCLEOTIDE SEQUENCE [LARGE SCALE GENOMIC DNA]</scope>
    <source>
        <strain evidence="2">ATCC BAA-594 / HTCC2503 / KCTC 12087</strain>
    </source>
</reference>
<accession>E0TI27</accession>
<dbReference type="STRING" id="314260.PB2503_06502"/>
<gene>
    <name evidence="1" type="ordered locus">PB2503_06502</name>
</gene>
<keyword evidence="2" id="KW-1185">Reference proteome</keyword>
<dbReference type="OrthoDB" id="7618051at2"/>
<dbReference type="AlphaFoldDB" id="E0TI27"/>
<evidence type="ECO:0008006" key="3">
    <source>
        <dbReference type="Google" id="ProtNLM"/>
    </source>
</evidence>
<evidence type="ECO:0000313" key="1">
    <source>
        <dbReference type="EMBL" id="ADM09366.1"/>
    </source>
</evidence>
<dbReference type="KEGG" id="pbr:PB2503_06502"/>
<dbReference type="Proteomes" id="UP000001302">
    <property type="component" value="Chromosome"/>
</dbReference>
<sequence>MSLVSWIRPLSLVGLPLLILMAGPPVRAEEEIPAPLNDVLRDAEDRGALKISYTMRFDWPGASPVTARFDATTSQWQLLAGDPEDLPAPAREKFQNVQRSESRPGGLLYGDFRPYLADIALIEETETHFLYSFVPTQIGDAAAREPEQDILRTRLIVTKDTPHLTLYEVRGLRPFKPNPATKMEEFVVTQRFAPLGEDGPVVLRELYSRQKGDRFFRPVDIEFTATFSAFTAID</sequence>
<reference evidence="1 2" key="2">
    <citation type="journal article" date="2011" name="J. Bacteriol.">
        <title>Complete genome sequence of strain HTCC2503T of Parvularcula bermudensis, the type species of the order "Parvularculales" in the class Alphaproteobacteria.</title>
        <authorList>
            <person name="Oh H.M."/>
            <person name="Kang I."/>
            <person name="Vergin K.L."/>
            <person name="Kang D."/>
            <person name="Rhee K.H."/>
            <person name="Giovannoni S.J."/>
            <person name="Cho J.C."/>
        </authorList>
    </citation>
    <scope>NUCLEOTIDE SEQUENCE [LARGE SCALE GENOMIC DNA]</scope>
    <source>
        <strain evidence="2">ATCC BAA-594 / HTCC2503 / KCTC 12087</strain>
    </source>
</reference>
<dbReference type="HOGENOM" id="CLU_1184133_0_0_5"/>
<name>E0TI27_PARBH</name>
<dbReference type="EMBL" id="CP002156">
    <property type="protein sequence ID" value="ADM09366.1"/>
    <property type="molecule type" value="Genomic_DNA"/>
</dbReference>
<evidence type="ECO:0000313" key="2">
    <source>
        <dbReference type="Proteomes" id="UP000001302"/>
    </source>
</evidence>
<proteinExistence type="predicted"/>